<dbReference type="InterPro" id="IPR027785">
    <property type="entry name" value="UvrD-like_helicase_C"/>
</dbReference>
<feature type="domain" description="UvrD-like helicase C-terminal" evidence="4">
    <location>
        <begin position="396"/>
        <end position="440"/>
    </location>
</feature>
<dbReference type="STRING" id="31234.E3MV10"/>
<dbReference type="GO" id="GO:0043139">
    <property type="term" value="F:5'-3' DNA helicase activity"/>
    <property type="evidence" value="ECO:0007669"/>
    <property type="project" value="UniProtKB-EC"/>
</dbReference>
<protein>
    <recommendedName>
        <fullName evidence="1">ATP-dependent DNA helicase</fullName>
        <ecNumber evidence="1">5.6.2.3</ecNumber>
    </recommendedName>
</protein>
<keyword evidence="1" id="KW-0547">Nucleotide-binding</keyword>
<keyword evidence="1" id="KW-0234">DNA repair</keyword>
<dbReference type="InterPro" id="IPR051055">
    <property type="entry name" value="PIF1_helicase"/>
</dbReference>
<feature type="compositionally biased region" description="Polar residues" evidence="2">
    <location>
        <begin position="523"/>
        <end position="533"/>
    </location>
</feature>
<evidence type="ECO:0000313" key="6">
    <source>
        <dbReference type="Proteomes" id="UP000008281"/>
    </source>
</evidence>
<evidence type="ECO:0000256" key="1">
    <source>
        <dbReference type="RuleBase" id="RU363044"/>
    </source>
</evidence>
<dbReference type="PANTHER" id="PTHR47642">
    <property type="entry name" value="ATP-DEPENDENT DNA HELICASE"/>
    <property type="match status" value="1"/>
</dbReference>
<comment type="catalytic activity">
    <reaction evidence="1">
        <text>ATP + H2O = ADP + phosphate + H(+)</text>
        <dbReference type="Rhea" id="RHEA:13065"/>
        <dbReference type="ChEBI" id="CHEBI:15377"/>
        <dbReference type="ChEBI" id="CHEBI:15378"/>
        <dbReference type="ChEBI" id="CHEBI:30616"/>
        <dbReference type="ChEBI" id="CHEBI:43474"/>
        <dbReference type="ChEBI" id="CHEBI:456216"/>
        <dbReference type="EC" id="5.6.2.3"/>
    </reaction>
</comment>
<dbReference type="OrthoDB" id="5876148at2759"/>
<proteinExistence type="inferred from homology"/>
<comment type="cofactor">
    <cofactor evidence="1">
        <name>Mg(2+)</name>
        <dbReference type="ChEBI" id="CHEBI:18420"/>
    </cofactor>
</comment>
<evidence type="ECO:0000313" key="5">
    <source>
        <dbReference type="EMBL" id="EFP09988.1"/>
    </source>
</evidence>
<dbReference type="GO" id="GO:0000723">
    <property type="term" value="P:telomere maintenance"/>
    <property type="evidence" value="ECO:0007669"/>
    <property type="project" value="InterPro"/>
</dbReference>
<dbReference type="AlphaFoldDB" id="E3MV10"/>
<dbReference type="Gene3D" id="3.40.50.300">
    <property type="entry name" value="P-loop containing nucleotide triphosphate hydrolases"/>
    <property type="match status" value="2"/>
</dbReference>
<dbReference type="OMA" id="CFESSIF"/>
<dbReference type="GO" id="GO:0006310">
    <property type="term" value="P:DNA recombination"/>
    <property type="evidence" value="ECO:0007669"/>
    <property type="project" value="UniProtKB-KW"/>
</dbReference>
<keyword evidence="1" id="KW-0067">ATP-binding</keyword>
<keyword evidence="1" id="KW-0347">Helicase</keyword>
<keyword evidence="6" id="KW-1185">Reference proteome</keyword>
<sequence>MDMEIEPMEIIDCKVEVGGIEIELNCEQKQVLDCTMEKVKYMENNSFFLLIGGAAGTGKSLLLKILRDQIRQLHGENSCLVIAPTAASAEKLNVRTIDSTFLFMNYGPFEPLPKEQKKALHIMWKECKVLMIDVINYVNSTVFAQIDHRLQDVLNTKQTFGGLSVILFGDLLQSGPEEREPVIYRDIERCYREARDLTTPDSPKILWSLFELFELQDNMRMRFKPEEAQILEKIRSSDDVAYVQKKLLEVCKLGEDSEIGIGDVLKELKTLREAHPEKKFVILVPDEDMVEQVNQILSQLGPVGEFSPQVVTVKENENAVVDDAEEEDDLEVAKGSQVILTCNMEEYNVNAGTLGTVMDFEKDTITVEFPSGTVDLERVPFDRSNWKQFPIRLAGALTIRESQGMEFDGVIIVAKESWFSCDMMMLEPGHMYTALSRAKSLELCRITPLDCFGWKTSKSALMEWERLQNREEMDSNDEMNIVHTYLSEKVDREITVAKMSTNMEPAFKKMKISCDAPNKPRVANSSPVVQHTLVSKRREDSSNESNSKKRVKSQIDEIITALLSKEMLPEAPLHPPTSNEFQSMFKYYFTTDLSKNMFPPLPNIFGLGKSSESPLNPKDNKTE</sequence>
<dbReference type="CDD" id="cd18809">
    <property type="entry name" value="SF1_C_RecD"/>
    <property type="match status" value="1"/>
</dbReference>
<comment type="similarity">
    <text evidence="1">Belongs to the helicase family.</text>
</comment>
<evidence type="ECO:0000259" key="4">
    <source>
        <dbReference type="Pfam" id="PF13538"/>
    </source>
</evidence>
<reference evidence="5" key="1">
    <citation type="submission" date="2007-07" db="EMBL/GenBank/DDBJ databases">
        <title>PCAP assembly of the Caenorhabditis remanei genome.</title>
        <authorList>
            <consortium name="The Caenorhabditis remanei Sequencing Consortium"/>
            <person name="Wilson R.K."/>
        </authorList>
    </citation>
    <scope>NUCLEOTIDE SEQUENCE [LARGE SCALE GENOMIC DNA]</scope>
    <source>
        <strain evidence="5">PB4641</strain>
    </source>
</reference>
<dbReference type="Pfam" id="PF13538">
    <property type="entry name" value="UvrD_C_2"/>
    <property type="match status" value="1"/>
</dbReference>
<dbReference type="GO" id="GO:0016887">
    <property type="term" value="F:ATP hydrolysis activity"/>
    <property type="evidence" value="ECO:0007669"/>
    <property type="project" value="RHEA"/>
</dbReference>
<evidence type="ECO:0000256" key="2">
    <source>
        <dbReference type="SAM" id="MobiDB-lite"/>
    </source>
</evidence>
<keyword evidence="1" id="KW-0378">Hydrolase</keyword>
<dbReference type="Pfam" id="PF05970">
    <property type="entry name" value="PIF1"/>
    <property type="match status" value="1"/>
</dbReference>
<evidence type="ECO:0000259" key="3">
    <source>
        <dbReference type="Pfam" id="PF05970"/>
    </source>
</evidence>
<accession>E3MV10</accession>
<dbReference type="EMBL" id="DS268481">
    <property type="protein sequence ID" value="EFP09988.1"/>
    <property type="molecule type" value="Genomic_DNA"/>
</dbReference>
<organism evidence="6">
    <name type="scientific">Caenorhabditis remanei</name>
    <name type="common">Caenorhabditis vulgaris</name>
    <dbReference type="NCBI Taxonomy" id="31234"/>
    <lineage>
        <taxon>Eukaryota</taxon>
        <taxon>Metazoa</taxon>
        <taxon>Ecdysozoa</taxon>
        <taxon>Nematoda</taxon>
        <taxon>Chromadorea</taxon>
        <taxon>Rhabditida</taxon>
        <taxon>Rhabditina</taxon>
        <taxon>Rhabditomorpha</taxon>
        <taxon>Rhabditoidea</taxon>
        <taxon>Rhabditidae</taxon>
        <taxon>Peloderinae</taxon>
        <taxon>Caenorhabditis</taxon>
    </lineage>
</organism>
<dbReference type="eggNOG" id="KOG0987">
    <property type="taxonomic scope" value="Eukaryota"/>
</dbReference>
<gene>
    <name evidence="5" type="ORF">CRE_20871</name>
</gene>
<keyword evidence="1" id="KW-0233">DNA recombination</keyword>
<dbReference type="PANTHER" id="PTHR47642:SF5">
    <property type="entry name" value="ATP-DEPENDENT DNA HELICASE"/>
    <property type="match status" value="1"/>
</dbReference>
<dbReference type="InterPro" id="IPR010285">
    <property type="entry name" value="DNA_helicase_pif1-like_DEAD"/>
</dbReference>
<dbReference type="InterPro" id="IPR027417">
    <property type="entry name" value="P-loop_NTPase"/>
</dbReference>
<feature type="domain" description="DNA helicase Pif1-like DEAD-box helicase" evidence="3">
    <location>
        <begin position="24"/>
        <end position="229"/>
    </location>
</feature>
<feature type="region of interest" description="Disordered" evidence="2">
    <location>
        <begin position="518"/>
        <end position="552"/>
    </location>
</feature>
<dbReference type="SUPFAM" id="SSF52540">
    <property type="entry name" value="P-loop containing nucleoside triphosphate hydrolases"/>
    <property type="match status" value="2"/>
</dbReference>
<dbReference type="GO" id="GO:0006281">
    <property type="term" value="P:DNA repair"/>
    <property type="evidence" value="ECO:0007669"/>
    <property type="project" value="UniProtKB-KW"/>
</dbReference>
<dbReference type="HOGENOM" id="CLU_001613_9_0_1"/>
<dbReference type="EC" id="5.6.2.3" evidence="1"/>
<dbReference type="GO" id="GO:0005524">
    <property type="term" value="F:ATP binding"/>
    <property type="evidence" value="ECO:0007669"/>
    <property type="project" value="UniProtKB-KW"/>
</dbReference>
<dbReference type="InParanoid" id="E3MV10"/>
<keyword evidence="1" id="KW-0227">DNA damage</keyword>
<dbReference type="Proteomes" id="UP000008281">
    <property type="component" value="Unassembled WGS sequence"/>
</dbReference>
<name>E3MV10_CAERE</name>